<dbReference type="AlphaFoldDB" id="A0A7J6UQM6"/>
<accession>A0A7J6UQM6</accession>
<dbReference type="Gene3D" id="3.80.10.10">
    <property type="entry name" value="Ribonuclease Inhibitor"/>
    <property type="match status" value="2"/>
</dbReference>
<dbReference type="InterPro" id="IPR001611">
    <property type="entry name" value="Leu-rich_rpt"/>
</dbReference>
<evidence type="ECO:0000313" key="1">
    <source>
        <dbReference type="EMBL" id="KAF5174859.1"/>
    </source>
</evidence>
<dbReference type="Pfam" id="PF13516">
    <property type="entry name" value="LRR_6"/>
    <property type="match status" value="2"/>
</dbReference>
<dbReference type="Proteomes" id="UP000554482">
    <property type="component" value="Unassembled WGS sequence"/>
</dbReference>
<keyword evidence="2" id="KW-1185">Reference proteome</keyword>
<gene>
    <name evidence="1" type="ORF">FRX31_035553</name>
</gene>
<proteinExistence type="predicted"/>
<name>A0A7J6UQM6_THATH</name>
<dbReference type="InterPro" id="IPR032675">
    <property type="entry name" value="LRR_dom_sf"/>
</dbReference>
<evidence type="ECO:0000313" key="2">
    <source>
        <dbReference type="Proteomes" id="UP000554482"/>
    </source>
</evidence>
<dbReference type="SMART" id="SM00368">
    <property type="entry name" value="LRR_RI"/>
    <property type="match status" value="4"/>
</dbReference>
<protein>
    <submittedName>
        <fullName evidence="1">Leucine-rich repeat</fullName>
    </submittedName>
</protein>
<sequence>MGKTPSLLTLCIEAITTEIIHGNNHHLEEYVFELPSDLYDCLFVQLPPLALHKLQKHLSPTYCIESIRDGCKNGRKRGRYGDFNTAWKRLYMTRWPETGNQINPVDHLTEKGVVEFEIESHVSEWHQMYWEAHLQDCLDKAAEEAMLPSFERCISDIKIPDDIMEYIGHKRCICGSTCAYSELSYHCQQYGCYARCLRLQSTLCVSETCDLLKGSKLCSLVLRRIKLEVHVYGACKLLSQNIETLSSLDFIYCRLSSTSLNAICESLFTRGTQTHGVKSFSIKVSSILESHDVSSFSGFLSFLSSGRSLCSLNLCDTCLGPNFTKTVLDTLLDVSSGLSVLDLSENNISGWLSNITERFSSCVSSSSKIGKSLWSLRVLNLRGNNLQVEDASSLKYCLLQMPNLVCLDISENPIKDPGLRSLIPYFLEVSERDSLLFDLNINSCELSCNGVAELLRSLAHMKALNVLSIANNDLGSEVGEPLGMFLDKSCVKVLNIEDIDLGLAGFTELAKHLPEQVKLIDINISKNRGGIECSALVSKLILQASELVRLNAGYNFIPSESLVDICSALKLSKGKLEQLDLTGNPACYQPTQASIFAEFQKHGRLVVICPTLPSPVAPYDDDV</sequence>
<reference evidence="1 2" key="1">
    <citation type="submission" date="2020-06" db="EMBL/GenBank/DDBJ databases">
        <title>Transcriptomic and genomic resources for Thalictrum thalictroides and T. hernandezii: Facilitating candidate gene discovery in an emerging model plant lineage.</title>
        <authorList>
            <person name="Arias T."/>
            <person name="Riano-Pachon D.M."/>
            <person name="Di Stilio V.S."/>
        </authorList>
    </citation>
    <scope>NUCLEOTIDE SEQUENCE [LARGE SCALE GENOMIC DNA]</scope>
    <source>
        <strain evidence="2">cv. WT478/WT964</strain>
        <tissue evidence="1">Leaves</tissue>
    </source>
</reference>
<comment type="caution">
    <text evidence="1">The sequence shown here is derived from an EMBL/GenBank/DDBJ whole genome shotgun (WGS) entry which is preliminary data.</text>
</comment>
<dbReference type="OrthoDB" id="120976at2759"/>
<dbReference type="EMBL" id="JABWDY010044843">
    <property type="protein sequence ID" value="KAF5174859.1"/>
    <property type="molecule type" value="Genomic_DNA"/>
</dbReference>
<dbReference type="SUPFAM" id="SSF52047">
    <property type="entry name" value="RNI-like"/>
    <property type="match status" value="1"/>
</dbReference>
<dbReference type="PANTHER" id="PTHR47818">
    <property type="entry name" value="RNI-LIKE SUPERFAMILY PROTEIN"/>
    <property type="match status" value="1"/>
</dbReference>
<dbReference type="PANTHER" id="PTHR47818:SF2">
    <property type="entry name" value="F-BOX DOMAIN-CONTAINING PROTEIN"/>
    <property type="match status" value="1"/>
</dbReference>
<organism evidence="1 2">
    <name type="scientific">Thalictrum thalictroides</name>
    <name type="common">Rue-anemone</name>
    <name type="synonym">Anemone thalictroides</name>
    <dbReference type="NCBI Taxonomy" id="46969"/>
    <lineage>
        <taxon>Eukaryota</taxon>
        <taxon>Viridiplantae</taxon>
        <taxon>Streptophyta</taxon>
        <taxon>Embryophyta</taxon>
        <taxon>Tracheophyta</taxon>
        <taxon>Spermatophyta</taxon>
        <taxon>Magnoliopsida</taxon>
        <taxon>Ranunculales</taxon>
        <taxon>Ranunculaceae</taxon>
        <taxon>Thalictroideae</taxon>
        <taxon>Thalictrum</taxon>
    </lineage>
</organism>